<proteinExistence type="predicted"/>
<dbReference type="AlphaFoldDB" id="A0A0F6HD24"/>
<dbReference type="Proteomes" id="UP000006324">
    <property type="component" value="Unassembled WGS sequence"/>
</dbReference>
<gene>
    <name evidence="1" type="ORF">LEP1GSC104_3347</name>
</gene>
<comment type="caution">
    <text evidence="1">The sequence shown here is derived from an EMBL/GenBank/DDBJ whole genome shotgun (WGS) entry which is preliminary data.</text>
</comment>
<protein>
    <submittedName>
        <fullName evidence="1">Uncharacterized protein</fullName>
    </submittedName>
</protein>
<dbReference type="EMBL" id="AHNQ02000016">
    <property type="protein sequence ID" value="EKO26213.1"/>
    <property type="molecule type" value="Genomic_DNA"/>
</dbReference>
<organism evidence="1 2">
    <name type="scientific">Leptospira interrogans str. UI 12621</name>
    <dbReference type="NCBI Taxonomy" id="1049937"/>
    <lineage>
        <taxon>Bacteria</taxon>
        <taxon>Pseudomonadati</taxon>
        <taxon>Spirochaetota</taxon>
        <taxon>Spirochaetia</taxon>
        <taxon>Leptospirales</taxon>
        <taxon>Leptospiraceae</taxon>
        <taxon>Leptospira</taxon>
    </lineage>
</organism>
<reference evidence="1 2" key="1">
    <citation type="submission" date="2012-09" db="EMBL/GenBank/DDBJ databases">
        <authorList>
            <person name="Harkins D.M."/>
            <person name="Durkin A.S."/>
            <person name="Brinkac L.M."/>
            <person name="Selengut J.D."/>
            <person name="Sanka R."/>
            <person name="DePew J."/>
            <person name="Purushe J."/>
            <person name="Chanthongthip A."/>
            <person name="Lattana O."/>
            <person name="Phetsouvanh R."/>
            <person name="Newton P.N."/>
            <person name="Vinetz J.M."/>
            <person name="Sutton G.G."/>
            <person name="Nelson W.C."/>
            <person name="Fouts D.E."/>
        </authorList>
    </citation>
    <scope>NUCLEOTIDE SEQUENCE [LARGE SCALE GENOMIC DNA]</scope>
    <source>
        <strain evidence="1 2">UI 12621</strain>
    </source>
</reference>
<evidence type="ECO:0000313" key="2">
    <source>
        <dbReference type="Proteomes" id="UP000006324"/>
    </source>
</evidence>
<name>A0A0F6HD24_LEPIR</name>
<evidence type="ECO:0000313" key="1">
    <source>
        <dbReference type="EMBL" id="EKO26213.1"/>
    </source>
</evidence>
<sequence length="53" mass="6518">MIIISFLGVKLTLKKLYKMNFKFDQDHKTVILYRNFNCEVILFELYRRFSILI</sequence>
<accession>A0A0F6HD24</accession>